<sequence length="66" mass="7829">MDESDIDKMNMDAAFEWLEKMDICHKLNSLDEMKDLIRKTLKTQPDQFSQQFKDTARMSISRNCVL</sequence>
<reference evidence="1" key="1">
    <citation type="journal article" date="2019" name="bioRxiv">
        <title>The Genome of the Zebra Mussel, Dreissena polymorpha: A Resource for Invasive Species Research.</title>
        <authorList>
            <person name="McCartney M.A."/>
            <person name="Auch B."/>
            <person name="Kono T."/>
            <person name="Mallez S."/>
            <person name="Zhang Y."/>
            <person name="Obille A."/>
            <person name="Becker A."/>
            <person name="Abrahante J.E."/>
            <person name="Garbe J."/>
            <person name="Badalamenti J.P."/>
            <person name="Herman A."/>
            <person name="Mangelson H."/>
            <person name="Liachko I."/>
            <person name="Sullivan S."/>
            <person name="Sone E.D."/>
            <person name="Koren S."/>
            <person name="Silverstein K.A.T."/>
            <person name="Beckman K.B."/>
            <person name="Gohl D.M."/>
        </authorList>
    </citation>
    <scope>NUCLEOTIDE SEQUENCE</scope>
    <source>
        <strain evidence="1">Duluth1</strain>
        <tissue evidence="1">Whole animal</tissue>
    </source>
</reference>
<dbReference type="Proteomes" id="UP000828390">
    <property type="component" value="Unassembled WGS sequence"/>
</dbReference>
<keyword evidence="2" id="KW-1185">Reference proteome</keyword>
<proteinExistence type="predicted"/>
<dbReference type="EMBL" id="JAIWYP010000011">
    <property type="protein sequence ID" value="KAH3734042.1"/>
    <property type="molecule type" value="Genomic_DNA"/>
</dbReference>
<name>A0A9D4CVE0_DREPO</name>
<organism evidence="1 2">
    <name type="scientific">Dreissena polymorpha</name>
    <name type="common">Zebra mussel</name>
    <name type="synonym">Mytilus polymorpha</name>
    <dbReference type="NCBI Taxonomy" id="45954"/>
    <lineage>
        <taxon>Eukaryota</taxon>
        <taxon>Metazoa</taxon>
        <taxon>Spiralia</taxon>
        <taxon>Lophotrochozoa</taxon>
        <taxon>Mollusca</taxon>
        <taxon>Bivalvia</taxon>
        <taxon>Autobranchia</taxon>
        <taxon>Heteroconchia</taxon>
        <taxon>Euheterodonta</taxon>
        <taxon>Imparidentia</taxon>
        <taxon>Neoheterodontei</taxon>
        <taxon>Myida</taxon>
        <taxon>Dreissenoidea</taxon>
        <taxon>Dreissenidae</taxon>
        <taxon>Dreissena</taxon>
    </lineage>
</organism>
<dbReference type="AlphaFoldDB" id="A0A9D4CVE0"/>
<evidence type="ECO:0000313" key="2">
    <source>
        <dbReference type="Proteomes" id="UP000828390"/>
    </source>
</evidence>
<evidence type="ECO:0000313" key="1">
    <source>
        <dbReference type="EMBL" id="KAH3734042.1"/>
    </source>
</evidence>
<comment type="caution">
    <text evidence="1">The sequence shown here is derived from an EMBL/GenBank/DDBJ whole genome shotgun (WGS) entry which is preliminary data.</text>
</comment>
<accession>A0A9D4CVE0</accession>
<protein>
    <submittedName>
        <fullName evidence="1">Uncharacterized protein</fullName>
    </submittedName>
</protein>
<reference evidence="1" key="2">
    <citation type="submission" date="2020-11" db="EMBL/GenBank/DDBJ databases">
        <authorList>
            <person name="McCartney M.A."/>
            <person name="Auch B."/>
            <person name="Kono T."/>
            <person name="Mallez S."/>
            <person name="Becker A."/>
            <person name="Gohl D.M."/>
            <person name="Silverstein K.A.T."/>
            <person name="Koren S."/>
            <person name="Bechman K.B."/>
            <person name="Herman A."/>
            <person name="Abrahante J.E."/>
            <person name="Garbe J."/>
        </authorList>
    </citation>
    <scope>NUCLEOTIDE SEQUENCE</scope>
    <source>
        <strain evidence="1">Duluth1</strain>
        <tissue evidence="1">Whole animal</tissue>
    </source>
</reference>
<gene>
    <name evidence="1" type="ORF">DPMN_040481</name>
</gene>